<accession>A0A645H4R6</accession>
<protein>
    <submittedName>
        <fullName evidence="1">Uncharacterized protein</fullName>
    </submittedName>
</protein>
<reference evidence="1" key="1">
    <citation type="submission" date="2019-08" db="EMBL/GenBank/DDBJ databases">
        <authorList>
            <person name="Kucharzyk K."/>
            <person name="Murdoch R.W."/>
            <person name="Higgins S."/>
            <person name="Loffler F."/>
        </authorList>
    </citation>
    <scope>NUCLEOTIDE SEQUENCE</scope>
</reference>
<gene>
    <name evidence="1" type="ORF">SDC9_180807</name>
</gene>
<dbReference type="EMBL" id="VSSQ01085766">
    <property type="protein sequence ID" value="MPN33322.1"/>
    <property type="molecule type" value="Genomic_DNA"/>
</dbReference>
<evidence type="ECO:0000313" key="1">
    <source>
        <dbReference type="EMBL" id="MPN33322.1"/>
    </source>
</evidence>
<sequence length="66" mass="7431">MVFRGEIEASRFPPDRDLQVLRVELAHRNARMGVIGNGPGCFEVAAFNHLQPFLDCSDLLLQPFAF</sequence>
<proteinExistence type="predicted"/>
<organism evidence="1">
    <name type="scientific">bioreactor metagenome</name>
    <dbReference type="NCBI Taxonomy" id="1076179"/>
    <lineage>
        <taxon>unclassified sequences</taxon>
        <taxon>metagenomes</taxon>
        <taxon>ecological metagenomes</taxon>
    </lineage>
</organism>
<dbReference type="AlphaFoldDB" id="A0A645H4R6"/>
<name>A0A645H4R6_9ZZZZ</name>
<comment type="caution">
    <text evidence="1">The sequence shown here is derived from an EMBL/GenBank/DDBJ whole genome shotgun (WGS) entry which is preliminary data.</text>
</comment>